<dbReference type="AlphaFoldDB" id="A0A2K2DM75"/>
<organism evidence="2">
    <name type="scientific">Brachypodium distachyon</name>
    <name type="common">Purple false brome</name>
    <name type="synonym">Trachynia distachya</name>
    <dbReference type="NCBI Taxonomy" id="15368"/>
    <lineage>
        <taxon>Eukaryota</taxon>
        <taxon>Viridiplantae</taxon>
        <taxon>Streptophyta</taxon>
        <taxon>Embryophyta</taxon>
        <taxon>Tracheophyta</taxon>
        <taxon>Spermatophyta</taxon>
        <taxon>Magnoliopsida</taxon>
        <taxon>Liliopsida</taxon>
        <taxon>Poales</taxon>
        <taxon>Poaceae</taxon>
        <taxon>BOP clade</taxon>
        <taxon>Pooideae</taxon>
        <taxon>Stipodae</taxon>
        <taxon>Brachypodieae</taxon>
        <taxon>Brachypodium</taxon>
    </lineage>
</organism>
<reference evidence="2 3" key="1">
    <citation type="journal article" date="2010" name="Nature">
        <title>Genome sequencing and analysis of the model grass Brachypodium distachyon.</title>
        <authorList>
            <consortium name="International Brachypodium Initiative"/>
        </authorList>
    </citation>
    <scope>NUCLEOTIDE SEQUENCE [LARGE SCALE GENOMIC DNA]</scope>
    <source>
        <strain evidence="2 3">Bd21</strain>
    </source>
</reference>
<dbReference type="InParanoid" id="A0A2K2DM75"/>
<reference evidence="3" key="3">
    <citation type="submission" date="2018-08" db="UniProtKB">
        <authorList>
            <consortium name="EnsemblPlants"/>
        </authorList>
    </citation>
    <scope>IDENTIFICATION</scope>
    <source>
        <strain evidence="3">cv. Bd21</strain>
    </source>
</reference>
<gene>
    <name evidence="2" type="ORF">BRADI_1g30882v3</name>
</gene>
<dbReference type="Proteomes" id="UP000008810">
    <property type="component" value="Chromosome 1"/>
</dbReference>
<evidence type="ECO:0000313" key="4">
    <source>
        <dbReference type="Proteomes" id="UP000008810"/>
    </source>
</evidence>
<dbReference type="EnsemblPlants" id="PNT75363">
    <property type="protein sequence ID" value="PNT75363"/>
    <property type="gene ID" value="BRADI_1g30882v3"/>
</dbReference>
<keyword evidence="4" id="KW-1185">Reference proteome</keyword>
<reference evidence="2" key="2">
    <citation type="submission" date="2017-06" db="EMBL/GenBank/DDBJ databases">
        <title>WGS assembly of Brachypodium distachyon.</title>
        <authorList>
            <consortium name="The International Brachypodium Initiative"/>
            <person name="Lucas S."/>
            <person name="Harmon-Smith M."/>
            <person name="Lail K."/>
            <person name="Tice H."/>
            <person name="Grimwood J."/>
            <person name="Bruce D."/>
            <person name="Barry K."/>
            <person name="Shu S."/>
            <person name="Lindquist E."/>
            <person name="Wang M."/>
            <person name="Pitluck S."/>
            <person name="Vogel J.P."/>
            <person name="Garvin D.F."/>
            <person name="Mockler T.C."/>
            <person name="Schmutz J."/>
            <person name="Rokhsar D."/>
            <person name="Bevan M.W."/>
        </authorList>
    </citation>
    <scope>NUCLEOTIDE SEQUENCE</scope>
    <source>
        <strain evidence="2">Bd21</strain>
    </source>
</reference>
<dbReference type="EMBL" id="CM000880">
    <property type="protein sequence ID" value="PNT75363.1"/>
    <property type="molecule type" value="Genomic_DNA"/>
</dbReference>
<evidence type="ECO:0000313" key="2">
    <source>
        <dbReference type="EMBL" id="PNT75363.1"/>
    </source>
</evidence>
<sequence>MPPPLDAAAATSRHRRCTCGPDPVRGRPDPPGRIAAGLQVSNRLPPPGQARERLQGWGASALLSLRRPPPADRPAIGPASAIQTRPTSCRIWI</sequence>
<accession>A0A2K2DM75</accession>
<dbReference type="Gramene" id="PNT75363">
    <property type="protein sequence ID" value="PNT75363"/>
    <property type="gene ID" value="BRADI_1g30882v3"/>
</dbReference>
<protein>
    <submittedName>
        <fullName evidence="2 3">Uncharacterized protein</fullName>
    </submittedName>
</protein>
<proteinExistence type="predicted"/>
<evidence type="ECO:0000313" key="3">
    <source>
        <dbReference type="EnsemblPlants" id="PNT75363"/>
    </source>
</evidence>
<feature type="region of interest" description="Disordered" evidence="1">
    <location>
        <begin position="1"/>
        <end position="31"/>
    </location>
</feature>
<name>A0A2K2DM75_BRADI</name>
<evidence type="ECO:0000256" key="1">
    <source>
        <dbReference type="SAM" id="MobiDB-lite"/>
    </source>
</evidence>